<reference evidence="1 2" key="1">
    <citation type="journal article" date="2023" name="Plants (Basel)">
        <title>Bridging the Gap: Combining Genomics and Transcriptomics Approaches to Understand Stylosanthes scabra, an Orphan Legume from the Brazilian Caatinga.</title>
        <authorList>
            <person name="Ferreira-Neto J.R.C."/>
            <person name="da Silva M.D."/>
            <person name="Binneck E."/>
            <person name="de Melo N.F."/>
            <person name="da Silva R.H."/>
            <person name="de Melo A.L.T.M."/>
            <person name="Pandolfi V."/>
            <person name="Bustamante F.O."/>
            <person name="Brasileiro-Vidal A.C."/>
            <person name="Benko-Iseppon A.M."/>
        </authorList>
    </citation>
    <scope>NUCLEOTIDE SEQUENCE [LARGE SCALE GENOMIC DNA]</scope>
    <source>
        <tissue evidence="1">Leaves</tissue>
    </source>
</reference>
<keyword evidence="2" id="KW-1185">Reference proteome</keyword>
<dbReference type="Proteomes" id="UP001341840">
    <property type="component" value="Unassembled WGS sequence"/>
</dbReference>
<sequence length="217" mass="24944">MLPNYGGCVYVGEESIGWDVKTLGIGLNVGNQRIFENKIIDWVGAWELVNALISSWEVGKKKTVEMGAIERGLVVNNVPTWWHCCYYDTVGNKYIVGGYYTDVLGDTVVFIGEECLFTSKGEATIYGLECALQFMLEELNDRSENLVLISNRKDVVNWINGKQDTGWDHIFLRNKVTNKRQVFDEVKVMFKQDNEFIAKGQWEELAKDNLGRWIRWI</sequence>
<evidence type="ECO:0000313" key="1">
    <source>
        <dbReference type="EMBL" id="MED6144066.1"/>
    </source>
</evidence>
<organism evidence="1 2">
    <name type="scientific">Stylosanthes scabra</name>
    <dbReference type="NCBI Taxonomy" id="79078"/>
    <lineage>
        <taxon>Eukaryota</taxon>
        <taxon>Viridiplantae</taxon>
        <taxon>Streptophyta</taxon>
        <taxon>Embryophyta</taxon>
        <taxon>Tracheophyta</taxon>
        <taxon>Spermatophyta</taxon>
        <taxon>Magnoliopsida</taxon>
        <taxon>eudicotyledons</taxon>
        <taxon>Gunneridae</taxon>
        <taxon>Pentapetalae</taxon>
        <taxon>rosids</taxon>
        <taxon>fabids</taxon>
        <taxon>Fabales</taxon>
        <taxon>Fabaceae</taxon>
        <taxon>Papilionoideae</taxon>
        <taxon>50 kb inversion clade</taxon>
        <taxon>dalbergioids sensu lato</taxon>
        <taxon>Dalbergieae</taxon>
        <taxon>Pterocarpus clade</taxon>
        <taxon>Stylosanthes</taxon>
    </lineage>
</organism>
<comment type="caution">
    <text evidence="1">The sequence shown here is derived from an EMBL/GenBank/DDBJ whole genome shotgun (WGS) entry which is preliminary data.</text>
</comment>
<dbReference type="EMBL" id="JASCZI010090651">
    <property type="protein sequence ID" value="MED6144066.1"/>
    <property type="molecule type" value="Genomic_DNA"/>
</dbReference>
<gene>
    <name evidence="1" type="ORF">PIB30_012153</name>
</gene>
<protein>
    <recommendedName>
        <fullName evidence="3">RNase H type-1 domain-containing protein</fullName>
    </recommendedName>
</protein>
<evidence type="ECO:0008006" key="3">
    <source>
        <dbReference type="Google" id="ProtNLM"/>
    </source>
</evidence>
<accession>A0ABU6T5Q5</accession>
<evidence type="ECO:0000313" key="2">
    <source>
        <dbReference type="Proteomes" id="UP001341840"/>
    </source>
</evidence>
<name>A0ABU6T5Q5_9FABA</name>
<proteinExistence type="predicted"/>